<dbReference type="EMBL" id="CAJGYO010000013">
    <property type="protein sequence ID" value="CAD6265031.1"/>
    <property type="molecule type" value="Genomic_DNA"/>
</dbReference>
<accession>A0A811R4P4</accession>
<evidence type="ECO:0000256" key="1">
    <source>
        <dbReference type="SAM" id="MobiDB-lite"/>
    </source>
</evidence>
<keyword evidence="3" id="KW-1185">Reference proteome</keyword>
<evidence type="ECO:0000313" key="3">
    <source>
        <dbReference type="Proteomes" id="UP000604825"/>
    </source>
</evidence>
<gene>
    <name evidence="2" type="ORF">NCGR_LOCUS48336</name>
</gene>
<feature type="compositionally biased region" description="Polar residues" evidence="1">
    <location>
        <begin position="8"/>
        <end position="25"/>
    </location>
</feature>
<evidence type="ECO:0000313" key="2">
    <source>
        <dbReference type="EMBL" id="CAD6265031.1"/>
    </source>
</evidence>
<sequence length="187" mass="21324">MESETILPRSSRQGDLQQHQSSSDGSTGFRCCLFWAFCRTHVLHRTGHGAGTWASRVCSRPRWRGERAEEGDERVLGRGFGGSPGWWMAETMVHDGESATTELAAAEIMQASHRVWHEAERRRVRIRRRRQEGQLYRRINERERGRDVRDSARAGLPEASGLMARSRGAWEVPVPLELQRPVGHVVE</sequence>
<organism evidence="2 3">
    <name type="scientific">Miscanthus lutarioriparius</name>
    <dbReference type="NCBI Taxonomy" id="422564"/>
    <lineage>
        <taxon>Eukaryota</taxon>
        <taxon>Viridiplantae</taxon>
        <taxon>Streptophyta</taxon>
        <taxon>Embryophyta</taxon>
        <taxon>Tracheophyta</taxon>
        <taxon>Spermatophyta</taxon>
        <taxon>Magnoliopsida</taxon>
        <taxon>Liliopsida</taxon>
        <taxon>Poales</taxon>
        <taxon>Poaceae</taxon>
        <taxon>PACMAD clade</taxon>
        <taxon>Panicoideae</taxon>
        <taxon>Andropogonodae</taxon>
        <taxon>Andropogoneae</taxon>
        <taxon>Saccharinae</taxon>
        <taxon>Miscanthus</taxon>
    </lineage>
</organism>
<name>A0A811R4P4_9POAL</name>
<reference evidence="2" key="1">
    <citation type="submission" date="2020-10" db="EMBL/GenBank/DDBJ databases">
        <authorList>
            <person name="Han B."/>
            <person name="Lu T."/>
            <person name="Zhao Q."/>
            <person name="Huang X."/>
            <person name="Zhao Y."/>
        </authorList>
    </citation>
    <scope>NUCLEOTIDE SEQUENCE</scope>
</reference>
<protein>
    <submittedName>
        <fullName evidence="2">Uncharacterized protein</fullName>
    </submittedName>
</protein>
<dbReference type="AlphaFoldDB" id="A0A811R4P4"/>
<dbReference type="Proteomes" id="UP000604825">
    <property type="component" value="Unassembled WGS sequence"/>
</dbReference>
<comment type="caution">
    <text evidence="2">The sequence shown here is derived from an EMBL/GenBank/DDBJ whole genome shotgun (WGS) entry which is preliminary data.</text>
</comment>
<feature type="region of interest" description="Disordered" evidence="1">
    <location>
        <begin position="1"/>
        <end position="25"/>
    </location>
</feature>
<proteinExistence type="predicted"/>